<dbReference type="EMBL" id="CP016359">
    <property type="protein sequence ID" value="APU69529.1"/>
    <property type="molecule type" value="Genomic_DNA"/>
</dbReference>
<gene>
    <name evidence="2" type="ORF">GRFL_2805</name>
</gene>
<organism evidence="2 3">
    <name type="scientific">Christiangramia flava JLT2011</name>
    <dbReference type="NCBI Taxonomy" id="1229726"/>
    <lineage>
        <taxon>Bacteria</taxon>
        <taxon>Pseudomonadati</taxon>
        <taxon>Bacteroidota</taxon>
        <taxon>Flavobacteriia</taxon>
        <taxon>Flavobacteriales</taxon>
        <taxon>Flavobacteriaceae</taxon>
        <taxon>Christiangramia</taxon>
    </lineage>
</organism>
<evidence type="ECO:0000313" key="2">
    <source>
        <dbReference type="EMBL" id="APU69529.1"/>
    </source>
</evidence>
<evidence type="ECO:0000313" key="3">
    <source>
        <dbReference type="Proteomes" id="UP000186230"/>
    </source>
</evidence>
<dbReference type="Proteomes" id="UP000186230">
    <property type="component" value="Chromosome"/>
</dbReference>
<reference evidence="2 3" key="1">
    <citation type="submission" date="2016-07" db="EMBL/GenBank/DDBJ databases">
        <title>Multi-omics approach to identify versatile polysaccharide utilization systems of a marine flavobacterium Gramella flava.</title>
        <authorList>
            <person name="Tang K."/>
        </authorList>
    </citation>
    <scope>NUCLEOTIDE SEQUENCE [LARGE SCALE GENOMIC DNA]</scope>
    <source>
        <strain evidence="2 3">JLT2011</strain>
    </source>
</reference>
<name>A0A1L7I7F1_9FLAO</name>
<dbReference type="InterPro" id="IPR003675">
    <property type="entry name" value="Rce1/LyrA-like_dom"/>
</dbReference>
<keyword evidence="3" id="KW-1185">Reference proteome</keyword>
<dbReference type="GO" id="GO:0080120">
    <property type="term" value="P:CAAX-box protein maturation"/>
    <property type="evidence" value="ECO:0007669"/>
    <property type="project" value="UniProtKB-ARBA"/>
</dbReference>
<proteinExistence type="predicted"/>
<accession>A0A1L7I7F1</accession>
<protein>
    <recommendedName>
        <fullName evidence="1">CAAX prenyl protease 2/Lysostaphin resistance protein A-like domain-containing protein</fullName>
    </recommendedName>
</protein>
<dbReference type="KEGG" id="gfl:GRFL_2805"/>
<dbReference type="GO" id="GO:0004175">
    <property type="term" value="F:endopeptidase activity"/>
    <property type="evidence" value="ECO:0007669"/>
    <property type="project" value="UniProtKB-ARBA"/>
</dbReference>
<dbReference type="Pfam" id="PF02517">
    <property type="entry name" value="Rce1-like"/>
    <property type="match status" value="1"/>
</dbReference>
<sequence length="173" mass="19920">MGKKITRKTLIQSIFLTALIFIAFGIFIDPILQHYFGNFDLSSVEDIRGNLLGYSILMIVMWVFAAFGEEFLFRGFYMKSLAELFGNIHKSWLLAAFITSIYFGVSHAYQGLVGVISVFLWSFLISILFCKNRQNLLLLVLVHGFSDTIGLTLIYLNKDHLISEWITKIFWQN</sequence>
<dbReference type="STRING" id="1229726.GRFL_2805"/>
<dbReference type="AlphaFoldDB" id="A0A1L7I7F1"/>
<evidence type="ECO:0000259" key="1">
    <source>
        <dbReference type="Pfam" id="PF02517"/>
    </source>
</evidence>
<feature type="domain" description="CAAX prenyl protease 2/Lysostaphin resistance protein A-like" evidence="1">
    <location>
        <begin position="55"/>
        <end position="148"/>
    </location>
</feature>